<reference evidence="1" key="1">
    <citation type="journal article" date="2014" name="Front. Microbiol.">
        <title>High frequency of phylogenetically diverse reductive dehalogenase-homologous genes in deep subseafloor sedimentary metagenomes.</title>
        <authorList>
            <person name="Kawai M."/>
            <person name="Futagami T."/>
            <person name="Toyoda A."/>
            <person name="Takaki Y."/>
            <person name="Nishi S."/>
            <person name="Hori S."/>
            <person name="Arai W."/>
            <person name="Tsubouchi T."/>
            <person name="Morono Y."/>
            <person name="Uchiyama I."/>
            <person name="Ito T."/>
            <person name="Fujiyama A."/>
            <person name="Inagaki F."/>
            <person name="Takami H."/>
        </authorList>
    </citation>
    <scope>NUCLEOTIDE SEQUENCE</scope>
    <source>
        <strain evidence="1">Expedition CK06-06</strain>
    </source>
</reference>
<dbReference type="EMBL" id="BART01025770">
    <property type="protein sequence ID" value="GAH04258.1"/>
    <property type="molecule type" value="Genomic_DNA"/>
</dbReference>
<organism evidence="1">
    <name type="scientific">marine sediment metagenome</name>
    <dbReference type="NCBI Taxonomy" id="412755"/>
    <lineage>
        <taxon>unclassified sequences</taxon>
        <taxon>metagenomes</taxon>
        <taxon>ecological metagenomes</taxon>
    </lineage>
</organism>
<gene>
    <name evidence="1" type="ORF">S01H4_46162</name>
</gene>
<name>X1E6G9_9ZZZZ</name>
<accession>X1E6G9</accession>
<dbReference type="AlphaFoldDB" id="X1E6G9"/>
<sequence>YHLLKSLENCMDSLKEQINILESAEARLMVPMGEHMGFKGEMH</sequence>
<feature type="non-terminal residue" evidence="1">
    <location>
        <position position="1"/>
    </location>
</feature>
<proteinExistence type="predicted"/>
<comment type="caution">
    <text evidence="1">The sequence shown here is derived from an EMBL/GenBank/DDBJ whole genome shotgun (WGS) entry which is preliminary data.</text>
</comment>
<evidence type="ECO:0000313" key="1">
    <source>
        <dbReference type="EMBL" id="GAH04258.1"/>
    </source>
</evidence>
<protein>
    <submittedName>
        <fullName evidence="1">Uncharacterized protein</fullName>
    </submittedName>
</protein>